<evidence type="ECO:0000313" key="2">
    <source>
        <dbReference type="Proteomes" id="UP001595752"/>
    </source>
</evidence>
<reference evidence="2" key="1">
    <citation type="journal article" date="2019" name="Int. J. Syst. Evol. Microbiol.">
        <title>The Global Catalogue of Microorganisms (GCM) 10K type strain sequencing project: providing services to taxonomists for standard genome sequencing and annotation.</title>
        <authorList>
            <consortium name="The Broad Institute Genomics Platform"/>
            <consortium name="The Broad Institute Genome Sequencing Center for Infectious Disease"/>
            <person name="Wu L."/>
            <person name="Ma J."/>
        </authorList>
    </citation>
    <scope>NUCLEOTIDE SEQUENCE [LARGE SCALE GENOMIC DNA]</scope>
    <source>
        <strain evidence="2">CCUG 61889</strain>
    </source>
</reference>
<name>A0ABV8AZB4_9BACI</name>
<gene>
    <name evidence="1" type="ORF">ACFOU2_07310</name>
</gene>
<evidence type="ECO:0000313" key="1">
    <source>
        <dbReference type="EMBL" id="MFC3883337.1"/>
    </source>
</evidence>
<proteinExistence type="predicted"/>
<dbReference type="RefSeq" id="WP_377913719.1">
    <property type="nucleotide sequence ID" value="NZ_JBHRZT010000026.1"/>
</dbReference>
<accession>A0ABV8AZB4</accession>
<comment type="caution">
    <text evidence="1">The sequence shown here is derived from an EMBL/GenBank/DDBJ whole genome shotgun (WGS) entry which is preliminary data.</text>
</comment>
<dbReference type="Proteomes" id="UP001595752">
    <property type="component" value="Unassembled WGS sequence"/>
</dbReference>
<sequence length="57" mass="6642">MTDSIREENLKNKYGEEKRNLYSEINEASKEQGEAELITSIDFVFIEGEGWKLESDQ</sequence>
<organism evidence="1 2">
    <name type="scientific">Bacillus songklensis</name>
    <dbReference type="NCBI Taxonomy" id="1069116"/>
    <lineage>
        <taxon>Bacteria</taxon>
        <taxon>Bacillati</taxon>
        <taxon>Bacillota</taxon>
        <taxon>Bacilli</taxon>
        <taxon>Bacillales</taxon>
        <taxon>Bacillaceae</taxon>
        <taxon>Bacillus</taxon>
    </lineage>
</organism>
<dbReference type="EMBL" id="JBHRZT010000026">
    <property type="protein sequence ID" value="MFC3883337.1"/>
    <property type="molecule type" value="Genomic_DNA"/>
</dbReference>
<keyword evidence="2" id="KW-1185">Reference proteome</keyword>
<protein>
    <submittedName>
        <fullName evidence="1">Uncharacterized protein</fullName>
    </submittedName>
</protein>